<comment type="cofactor">
    <cofactor evidence="1">
        <name>pyridoxal 5'-phosphate</name>
        <dbReference type="ChEBI" id="CHEBI:597326"/>
    </cofactor>
</comment>
<gene>
    <name evidence="12" type="primary">yjeK_2</name>
    <name evidence="12" type="ORF">DESUT3_31190</name>
</gene>
<evidence type="ECO:0000256" key="9">
    <source>
        <dbReference type="ARBA" id="ARBA00023014"/>
    </source>
</evidence>
<dbReference type="InterPro" id="IPR013785">
    <property type="entry name" value="Aldolase_TIM"/>
</dbReference>
<evidence type="ECO:0000256" key="10">
    <source>
        <dbReference type="ARBA" id="ARBA00023235"/>
    </source>
</evidence>
<keyword evidence="4" id="KW-0004">4Fe-4S</keyword>
<dbReference type="PIRSF" id="PIRSF004911">
    <property type="entry name" value="DUF160"/>
    <property type="match status" value="1"/>
</dbReference>
<dbReference type="InterPro" id="IPR003739">
    <property type="entry name" value="Lys_aminomutase/Glu_NH3_mut"/>
</dbReference>
<keyword evidence="7" id="KW-0663">Pyridoxal phosphate</keyword>
<evidence type="ECO:0000256" key="1">
    <source>
        <dbReference type="ARBA" id="ARBA00001933"/>
    </source>
</evidence>
<evidence type="ECO:0000313" key="12">
    <source>
        <dbReference type="EMBL" id="BCR06050.1"/>
    </source>
</evidence>
<reference evidence="12 13" key="1">
    <citation type="journal article" date="2016" name="C (Basel)">
        <title>Selective Growth of and Electricity Production by Marine Exoelectrogenic Bacteria in Self-Aggregated Hydrogel of Microbially Reduced Graphene Oxide.</title>
        <authorList>
            <person name="Yoshida N."/>
            <person name="Goto Y."/>
            <person name="Miyata Y."/>
        </authorList>
    </citation>
    <scope>NUCLEOTIDE SEQUENCE [LARGE SCALE GENOMIC DNA]</scope>
    <source>
        <strain evidence="12 13">NIT-T3</strain>
    </source>
</reference>
<keyword evidence="8" id="KW-0408">Iron</keyword>
<protein>
    <submittedName>
        <fullName evidence="12">Lysine 2,3-aminomutase</fullName>
    </submittedName>
</protein>
<dbReference type="SFLD" id="SFLDG01070">
    <property type="entry name" value="PLP-dependent"/>
    <property type="match status" value="1"/>
</dbReference>
<keyword evidence="10" id="KW-0413">Isomerase</keyword>
<keyword evidence="13" id="KW-1185">Reference proteome</keyword>
<dbReference type="InterPro" id="IPR007197">
    <property type="entry name" value="rSAM"/>
</dbReference>
<evidence type="ECO:0000256" key="5">
    <source>
        <dbReference type="ARBA" id="ARBA00022691"/>
    </source>
</evidence>
<feature type="domain" description="Radical SAM core" evidence="11">
    <location>
        <begin position="89"/>
        <end position="296"/>
    </location>
</feature>
<dbReference type="NCBIfam" id="TIGR00238">
    <property type="entry name" value="KamA family radical SAM protein"/>
    <property type="match status" value="1"/>
</dbReference>
<dbReference type="PANTHER" id="PTHR30538">
    <property type="entry name" value="LYSINE 2,3-AMINOMUTASE-RELATED"/>
    <property type="match status" value="1"/>
</dbReference>
<dbReference type="EMBL" id="AP024355">
    <property type="protein sequence ID" value="BCR06050.1"/>
    <property type="molecule type" value="Genomic_DNA"/>
</dbReference>
<evidence type="ECO:0000256" key="7">
    <source>
        <dbReference type="ARBA" id="ARBA00022898"/>
    </source>
</evidence>
<evidence type="ECO:0000256" key="3">
    <source>
        <dbReference type="ARBA" id="ARBA00008703"/>
    </source>
</evidence>
<dbReference type="InterPro" id="IPR058240">
    <property type="entry name" value="rSAM_sf"/>
</dbReference>
<name>A0ABM8HZL2_9BACT</name>
<organism evidence="12 13">
    <name type="scientific">Desulfuromonas versatilis</name>
    <dbReference type="NCBI Taxonomy" id="2802975"/>
    <lineage>
        <taxon>Bacteria</taxon>
        <taxon>Pseudomonadati</taxon>
        <taxon>Thermodesulfobacteriota</taxon>
        <taxon>Desulfuromonadia</taxon>
        <taxon>Desulfuromonadales</taxon>
        <taxon>Desulfuromonadaceae</taxon>
        <taxon>Desulfuromonas</taxon>
    </lineage>
</organism>
<dbReference type="PROSITE" id="PS51918">
    <property type="entry name" value="RADICAL_SAM"/>
    <property type="match status" value="1"/>
</dbReference>
<evidence type="ECO:0000313" key="13">
    <source>
        <dbReference type="Proteomes" id="UP001319827"/>
    </source>
</evidence>
<evidence type="ECO:0000256" key="6">
    <source>
        <dbReference type="ARBA" id="ARBA00022723"/>
    </source>
</evidence>
<comment type="cofactor">
    <cofactor evidence="2">
        <name>[4Fe-4S] cluster</name>
        <dbReference type="ChEBI" id="CHEBI:49883"/>
    </cofactor>
</comment>
<reference evidence="12 13" key="2">
    <citation type="journal article" date="2021" name="Int. J. Syst. Evol. Microbiol.">
        <title>Isolation and Polyphasic Characterization of Desulfuromonas versatilis sp. Nov., an Electrogenic Bacteria Capable of Versatile Metabolism Isolated from a Graphene Oxide-Reducing Enrichment Culture.</title>
        <authorList>
            <person name="Xie L."/>
            <person name="Yoshida N."/>
            <person name="Ishii S."/>
            <person name="Meng L."/>
        </authorList>
    </citation>
    <scope>NUCLEOTIDE SEQUENCE [LARGE SCALE GENOMIC DNA]</scope>
    <source>
        <strain evidence="12 13">NIT-T3</strain>
    </source>
</reference>
<evidence type="ECO:0000256" key="2">
    <source>
        <dbReference type="ARBA" id="ARBA00001966"/>
    </source>
</evidence>
<dbReference type="SUPFAM" id="SSF102114">
    <property type="entry name" value="Radical SAM enzymes"/>
    <property type="match status" value="1"/>
</dbReference>
<dbReference type="Proteomes" id="UP001319827">
    <property type="component" value="Chromosome"/>
</dbReference>
<proteinExistence type="inferred from homology"/>
<dbReference type="Gene3D" id="3.20.20.70">
    <property type="entry name" value="Aldolase class I"/>
    <property type="match status" value="1"/>
</dbReference>
<dbReference type="PANTHER" id="PTHR30538:SF1">
    <property type="entry name" value="L-LYSINE 2,3-AMINOMUTASE"/>
    <property type="match status" value="1"/>
</dbReference>
<dbReference type="Pfam" id="PF12544">
    <property type="entry name" value="LAM_C"/>
    <property type="match status" value="1"/>
</dbReference>
<evidence type="ECO:0000256" key="4">
    <source>
        <dbReference type="ARBA" id="ARBA00022485"/>
    </source>
</evidence>
<accession>A0ABM8HZL2</accession>
<dbReference type="RefSeq" id="WP_221249432.1">
    <property type="nucleotide sequence ID" value="NZ_AP024355.1"/>
</dbReference>
<evidence type="ECO:0000256" key="8">
    <source>
        <dbReference type="ARBA" id="ARBA00023004"/>
    </source>
</evidence>
<keyword evidence="5" id="KW-0949">S-adenosyl-L-methionine</keyword>
<sequence>MELWQQQLKQCITTPAQLAEHFPVDVAALEAVVERYPMRITPHYLGLIREIGDPIWKQCVPDPAELLADGLPADPLNEEHLSPVPSIVHRYPDRALFLVSNVCAAYCRFCTRKRKVGCGGHSVSFGEILDGIDYIGRNPRIKDVLLSGGDPLLMSDRMLGDILARLRRIPHVEVIRIGSRVPVTLPERITEELCRTLRQFHPLYLNTHFNHPAELTAAAAEACGRLADAGIALGNQTVLLAGVNDEPAVMAELVRGLMRIRVRPYYLHQMDLTAGTGHFRSRLERGLEILAALGGEVSGMAIPQYVVDLPGGKGKVPLVPGYLERLGESALLRAPDGERIVYPNGD</sequence>
<evidence type="ECO:0000259" key="11">
    <source>
        <dbReference type="PROSITE" id="PS51918"/>
    </source>
</evidence>
<comment type="similarity">
    <text evidence="3">Belongs to the radical SAM superfamily. KamA family.</text>
</comment>
<keyword evidence="9" id="KW-0411">Iron-sulfur</keyword>
<dbReference type="SFLD" id="SFLDS00029">
    <property type="entry name" value="Radical_SAM"/>
    <property type="match status" value="1"/>
</dbReference>
<dbReference type="InterPro" id="IPR025895">
    <property type="entry name" value="LAM_C_dom"/>
</dbReference>
<dbReference type="CDD" id="cd01335">
    <property type="entry name" value="Radical_SAM"/>
    <property type="match status" value="1"/>
</dbReference>
<keyword evidence="6" id="KW-0479">Metal-binding</keyword>
<dbReference type="Pfam" id="PF04055">
    <property type="entry name" value="Radical_SAM"/>
    <property type="match status" value="1"/>
</dbReference>